<proteinExistence type="predicted"/>
<protein>
    <submittedName>
        <fullName evidence="1">Uncharacterized protein</fullName>
    </submittedName>
</protein>
<name>A0A2P2Q8F4_RHIMU</name>
<accession>A0A2P2Q8F4</accession>
<dbReference type="EMBL" id="GGEC01082766">
    <property type="protein sequence ID" value="MBX63250.1"/>
    <property type="molecule type" value="Transcribed_RNA"/>
</dbReference>
<reference evidence="1" key="1">
    <citation type="submission" date="2018-02" db="EMBL/GenBank/DDBJ databases">
        <title>Rhizophora mucronata_Transcriptome.</title>
        <authorList>
            <person name="Meera S.P."/>
            <person name="Sreeshan A."/>
            <person name="Augustine A."/>
        </authorList>
    </citation>
    <scope>NUCLEOTIDE SEQUENCE</scope>
    <source>
        <tissue evidence="1">Leaf</tissue>
    </source>
</reference>
<organism evidence="1">
    <name type="scientific">Rhizophora mucronata</name>
    <name type="common">Asiatic mangrove</name>
    <dbReference type="NCBI Taxonomy" id="61149"/>
    <lineage>
        <taxon>Eukaryota</taxon>
        <taxon>Viridiplantae</taxon>
        <taxon>Streptophyta</taxon>
        <taxon>Embryophyta</taxon>
        <taxon>Tracheophyta</taxon>
        <taxon>Spermatophyta</taxon>
        <taxon>Magnoliopsida</taxon>
        <taxon>eudicotyledons</taxon>
        <taxon>Gunneridae</taxon>
        <taxon>Pentapetalae</taxon>
        <taxon>rosids</taxon>
        <taxon>fabids</taxon>
        <taxon>Malpighiales</taxon>
        <taxon>Rhizophoraceae</taxon>
        <taxon>Rhizophora</taxon>
    </lineage>
</organism>
<sequence length="42" mass="4959">MLIFFLHRSEAKKCMLTMVELIHQGLEQKSLFLFVQPMGTDF</sequence>
<dbReference type="AlphaFoldDB" id="A0A2P2Q8F4"/>
<evidence type="ECO:0000313" key="1">
    <source>
        <dbReference type="EMBL" id="MBX63250.1"/>
    </source>
</evidence>